<gene>
    <name evidence="2" type="ORF">BJY24_005207</name>
</gene>
<sequence>MAPEFDTVAWFQVGSADAAAAQRFYGELFGWGFRSDAGSGEGYDLVTYAGQEIPAGGIAHIDDSDTPHAMFCVVVRDVAATSDRAVALGGKVLTPLTTTPDGLTFAHLLDGENNRFMVFTPPSA</sequence>
<dbReference type="CDD" id="cd07247">
    <property type="entry name" value="SgaA_N_like"/>
    <property type="match status" value="1"/>
</dbReference>
<keyword evidence="3" id="KW-1185">Reference proteome</keyword>
<accession>A0A7W9PHQ3</accession>
<evidence type="ECO:0000313" key="3">
    <source>
        <dbReference type="Proteomes" id="UP000540412"/>
    </source>
</evidence>
<dbReference type="PROSITE" id="PS51819">
    <property type="entry name" value="VOC"/>
    <property type="match status" value="1"/>
</dbReference>
<reference evidence="2 3" key="1">
    <citation type="submission" date="2020-08" db="EMBL/GenBank/DDBJ databases">
        <title>Sequencing the genomes of 1000 actinobacteria strains.</title>
        <authorList>
            <person name="Klenk H.-P."/>
        </authorList>
    </citation>
    <scope>NUCLEOTIDE SEQUENCE [LARGE SCALE GENOMIC DNA]</scope>
    <source>
        <strain evidence="2 3">DSM 43582</strain>
    </source>
</reference>
<dbReference type="InterPro" id="IPR037523">
    <property type="entry name" value="VOC_core"/>
</dbReference>
<dbReference type="Proteomes" id="UP000540412">
    <property type="component" value="Unassembled WGS sequence"/>
</dbReference>
<evidence type="ECO:0000313" key="2">
    <source>
        <dbReference type="EMBL" id="MBB5916295.1"/>
    </source>
</evidence>
<protein>
    <recommendedName>
        <fullName evidence="1">VOC domain-containing protein</fullName>
    </recommendedName>
</protein>
<dbReference type="InterPro" id="IPR004360">
    <property type="entry name" value="Glyas_Fos-R_dOase_dom"/>
</dbReference>
<organism evidence="2 3">
    <name type="scientific">Nocardia transvalensis</name>
    <dbReference type="NCBI Taxonomy" id="37333"/>
    <lineage>
        <taxon>Bacteria</taxon>
        <taxon>Bacillati</taxon>
        <taxon>Actinomycetota</taxon>
        <taxon>Actinomycetes</taxon>
        <taxon>Mycobacteriales</taxon>
        <taxon>Nocardiaceae</taxon>
        <taxon>Nocardia</taxon>
    </lineage>
</organism>
<evidence type="ECO:0000259" key="1">
    <source>
        <dbReference type="PROSITE" id="PS51819"/>
    </source>
</evidence>
<dbReference type="AlphaFoldDB" id="A0A7W9PHQ3"/>
<dbReference type="Pfam" id="PF00903">
    <property type="entry name" value="Glyoxalase"/>
    <property type="match status" value="1"/>
</dbReference>
<dbReference type="Gene3D" id="3.10.180.10">
    <property type="entry name" value="2,3-Dihydroxybiphenyl 1,2-Dioxygenase, domain 1"/>
    <property type="match status" value="1"/>
</dbReference>
<dbReference type="InterPro" id="IPR029068">
    <property type="entry name" value="Glyas_Bleomycin-R_OHBP_Dase"/>
</dbReference>
<dbReference type="InterPro" id="IPR052164">
    <property type="entry name" value="Anthracycline_SecMetBiosynth"/>
</dbReference>
<dbReference type="PANTHER" id="PTHR33993:SF14">
    <property type="entry name" value="GB|AAF24581.1"/>
    <property type="match status" value="1"/>
</dbReference>
<feature type="domain" description="VOC" evidence="1">
    <location>
        <begin position="7"/>
        <end position="121"/>
    </location>
</feature>
<dbReference type="PANTHER" id="PTHR33993">
    <property type="entry name" value="GLYOXALASE-RELATED"/>
    <property type="match status" value="1"/>
</dbReference>
<dbReference type="SUPFAM" id="SSF54593">
    <property type="entry name" value="Glyoxalase/Bleomycin resistance protein/Dihydroxybiphenyl dioxygenase"/>
    <property type="match status" value="1"/>
</dbReference>
<dbReference type="RefSeq" id="WP_040748583.1">
    <property type="nucleotide sequence ID" value="NZ_JACHIT010000002.1"/>
</dbReference>
<dbReference type="EMBL" id="JACHIT010000002">
    <property type="protein sequence ID" value="MBB5916295.1"/>
    <property type="molecule type" value="Genomic_DNA"/>
</dbReference>
<comment type="caution">
    <text evidence="2">The sequence shown here is derived from an EMBL/GenBank/DDBJ whole genome shotgun (WGS) entry which is preliminary data.</text>
</comment>
<name>A0A7W9PHQ3_9NOCA</name>
<proteinExistence type="predicted"/>